<organism evidence="1 2">
    <name type="scientific">Thauera propionica</name>
    <dbReference type="NCBI Taxonomy" id="2019431"/>
    <lineage>
        <taxon>Bacteria</taxon>
        <taxon>Pseudomonadati</taxon>
        <taxon>Pseudomonadota</taxon>
        <taxon>Betaproteobacteria</taxon>
        <taxon>Rhodocyclales</taxon>
        <taxon>Zoogloeaceae</taxon>
        <taxon>Thauera</taxon>
    </lineage>
</organism>
<sequence>MSDPCRLSPPPPFLLGDAARVSLVIAGPDGAHADPISLTLRTLNPQGAATTLRYPDDAAIVRDALGHYHADIVLTQPGTWYWRWQSGHPSLGVAEGRITVQPSRFDPE</sequence>
<dbReference type="OrthoDB" id="9909770at2"/>
<name>A0A235EXU8_9RHOO</name>
<reference evidence="1 2" key="1">
    <citation type="submission" date="2017-07" db="EMBL/GenBank/DDBJ databases">
        <title>Thauera sp. KNDSS-Mac4 genome sequence and assembly.</title>
        <authorList>
            <person name="Mayilraj S."/>
        </authorList>
    </citation>
    <scope>NUCLEOTIDE SEQUENCE [LARGE SCALE GENOMIC DNA]</scope>
    <source>
        <strain evidence="1 2">KNDSS-Mac4</strain>
    </source>
</reference>
<evidence type="ECO:0000313" key="1">
    <source>
        <dbReference type="EMBL" id="OYD53255.1"/>
    </source>
</evidence>
<dbReference type="AlphaFoldDB" id="A0A235EXU8"/>
<comment type="caution">
    <text evidence="1">The sequence shown here is derived from an EMBL/GenBank/DDBJ whole genome shotgun (WGS) entry which is preliminary data.</text>
</comment>
<keyword evidence="2" id="KW-1185">Reference proteome</keyword>
<proteinExistence type="predicted"/>
<gene>
    <name evidence="1" type="ORF">CGK74_13655</name>
</gene>
<dbReference type="RefSeq" id="WP_094268996.1">
    <property type="nucleotide sequence ID" value="NZ_NOIH01000015.1"/>
</dbReference>
<dbReference type="EMBL" id="NOIH01000015">
    <property type="protein sequence ID" value="OYD53255.1"/>
    <property type="molecule type" value="Genomic_DNA"/>
</dbReference>
<accession>A0A235EXU8</accession>
<evidence type="ECO:0000313" key="2">
    <source>
        <dbReference type="Proteomes" id="UP000215181"/>
    </source>
</evidence>
<dbReference type="Proteomes" id="UP000215181">
    <property type="component" value="Unassembled WGS sequence"/>
</dbReference>
<protein>
    <submittedName>
        <fullName evidence="1">Uncharacterized protein</fullName>
    </submittedName>
</protein>